<sequence>MSSYDQPEEFVSMEQFHETMRLVRLQIALPVSGAYGVAAWGLFLIALGTSIICTVGLKPNIGNVSSAHPTLLTPDNLLVGLYWVGLFIMQLGLCLLVVSTRSDQTKDTLVHGVGMRFAIANCLHATWVVCFTLEWFLAAEIIVLVNTLNVLTVFITLLPFPPSTSHPLDFILIHAPVTALFALLLELTSLHGGMVALHLFSNDARSLWPALGGLLGVHVTTAFWECCTLNLPLAVASEYLLVALLVSKPTGAKIPEIPTRPPPLLAAIIACLVLHPLALVGGLIWGRAKREQGRIRLEEEVEAADERAREAEVEAERARVRLERHE</sequence>
<dbReference type="EMBL" id="RSCE01000004">
    <property type="protein sequence ID" value="RSH83291.1"/>
    <property type="molecule type" value="Genomic_DNA"/>
</dbReference>
<dbReference type="RefSeq" id="XP_028477243.1">
    <property type="nucleotide sequence ID" value="XM_028622351.1"/>
</dbReference>
<keyword evidence="2" id="KW-1133">Transmembrane helix</keyword>
<keyword evidence="4" id="KW-1185">Reference proteome</keyword>
<dbReference type="GeneID" id="39591509"/>
<name>A0A427XWX6_9TREE</name>
<dbReference type="STRING" id="105984.A0A427XWX6"/>
<protein>
    <submittedName>
        <fullName evidence="3">Uncharacterized protein</fullName>
    </submittedName>
</protein>
<keyword evidence="2" id="KW-0812">Transmembrane</keyword>
<evidence type="ECO:0000256" key="1">
    <source>
        <dbReference type="SAM" id="MobiDB-lite"/>
    </source>
</evidence>
<gene>
    <name evidence="3" type="ORF">EHS24_006966</name>
</gene>
<dbReference type="PANTHER" id="PTHR37992">
    <property type="entry name" value="EXPRESSED PROTEIN"/>
    <property type="match status" value="1"/>
</dbReference>
<proteinExistence type="predicted"/>
<feature type="transmembrane region" description="Helical" evidence="2">
    <location>
        <begin position="109"/>
        <end position="129"/>
    </location>
</feature>
<dbReference type="PANTHER" id="PTHR37992:SF1">
    <property type="entry name" value="DUF1774-DOMAIN-CONTAINING PROTEIN"/>
    <property type="match status" value="1"/>
</dbReference>
<feature type="transmembrane region" description="Helical" evidence="2">
    <location>
        <begin position="206"/>
        <end position="224"/>
    </location>
</feature>
<feature type="transmembrane region" description="Helical" evidence="2">
    <location>
        <begin position="170"/>
        <end position="200"/>
    </location>
</feature>
<keyword evidence="2" id="KW-0472">Membrane</keyword>
<reference evidence="3 4" key="1">
    <citation type="submission" date="2018-11" db="EMBL/GenBank/DDBJ databases">
        <title>Genome sequence of Apiotrichum porosum DSM 27194.</title>
        <authorList>
            <person name="Aliyu H."/>
            <person name="Gorte O."/>
            <person name="Ochsenreither K."/>
        </authorList>
    </citation>
    <scope>NUCLEOTIDE SEQUENCE [LARGE SCALE GENOMIC DNA]</scope>
    <source>
        <strain evidence="3 4">DSM 27194</strain>
    </source>
</reference>
<dbReference type="OrthoDB" id="3342455at2759"/>
<feature type="transmembrane region" description="Helical" evidence="2">
    <location>
        <begin position="264"/>
        <end position="286"/>
    </location>
</feature>
<dbReference type="AlphaFoldDB" id="A0A427XWX6"/>
<feature type="region of interest" description="Disordered" evidence="1">
    <location>
        <begin position="303"/>
        <end position="326"/>
    </location>
</feature>
<evidence type="ECO:0000313" key="4">
    <source>
        <dbReference type="Proteomes" id="UP000279236"/>
    </source>
</evidence>
<dbReference type="Proteomes" id="UP000279236">
    <property type="component" value="Unassembled WGS sequence"/>
</dbReference>
<accession>A0A427XWX6</accession>
<feature type="transmembrane region" description="Helical" evidence="2">
    <location>
        <begin position="77"/>
        <end position="97"/>
    </location>
</feature>
<organism evidence="3 4">
    <name type="scientific">Apiotrichum porosum</name>
    <dbReference type="NCBI Taxonomy" id="105984"/>
    <lineage>
        <taxon>Eukaryota</taxon>
        <taxon>Fungi</taxon>
        <taxon>Dikarya</taxon>
        <taxon>Basidiomycota</taxon>
        <taxon>Agaricomycotina</taxon>
        <taxon>Tremellomycetes</taxon>
        <taxon>Trichosporonales</taxon>
        <taxon>Trichosporonaceae</taxon>
        <taxon>Apiotrichum</taxon>
    </lineage>
</organism>
<feature type="transmembrane region" description="Helical" evidence="2">
    <location>
        <begin position="27"/>
        <end position="57"/>
    </location>
</feature>
<dbReference type="InterPro" id="IPR013920">
    <property type="entry name" value="DUF1774_fun"/>
</dbReference>
<evidence type="ECO:0000256" key="2">
    <source>
        <dbReference type="SAM" id="Phobius"/>
    </source>
</evidence>
<comment type="caution">
    <text evidence="3">The sequence shown here is derived from an EMBL/GenBank/DDBJ whole genome shotgun (WGS) entry which is preliminary data.</text>
</comment>
<feature type="transmembrane region" description="Helical" evidence="2">
    <location>
        <begin position="135"/>
        <end position="158"/>
    </location>
</feature>
<evidence type="ECO:0000313" key="3">
    <source>
        <dbReference type="EMBL" id="RSH83291.1"/>
    </source>
</evidence>